<sequence length="211" mass="22157">MSEEAGGRADVVDGIIARWAVELPEAAGMPLELYKRAARLTSILDRAVYAQVERLGLTRAEFDILATMRRADAPHRLTPSELSQGLLLSSGGTSNVLRRLTQAGLVERHGNAGDRRSSWVQLTDLGVEKAELAVRLAARATAQALRDVAPGTGHTAADALRDVLLALDDVDDASLDPAHVPPAAGTTHEGGNGSEPSPPSSTFTGTRAQPG</sequence>
<gene>
    <name evidence="3" type="ORF">F4561_003864</name>
</gene>
<feature type="region of interest" description="Disordered" evidence="1">
    <location>
        <begin position="174"/>
        <end position="211"/>
    </location>
</feature>
<organism evidence="3 4">
    <name type="scientific">Lipingzhangella halophila</name>
    <dbReference type="NCBI Taxonomy" id="1783352"/>
    <lineage>
        <taxon>Bacteria</taxon>
        <taxon>Bacillati</taxon>
        <taxon>Actinomycetota</taxon>
        <taxon>Actinomycetes</taxon>
        <taxon>Streptosporangiales</taxon>
        <taxon>Nocardiopsidaceae</taxon>
        <taxon>Lipingzhangella</taxon>
    </lineage>
</organism>
<accession>A0A7W7W4P5</accession>
<keyword evidence="4" id="KW-1185">Reference proteome</keyword>
<name>A0A7W7W4P5_9ACTN</name>
<feature type="domain" description="HTH marR-type" evidence="2">
    <location>
        <begin position="30"/>
        <end position="169"/>
    </location>
</feature>
<evidence type="ECO:0000313" key="4">
    <source>
        <dbReference type="Proteomes" id="UP000523007"/>
    </source>
</evidence>
<dbReference type="SMART" id="SM00347">
    <property type="entry name" value="HTH_MARR"/>
    <property type="match status" value="1"/>
</dbReference>
<keyword evidence="3" id="KW-0238">DNA-binding</keyword>
<dbReference type="PANTHER" id="PTHR33164">
    <property type="entry name" value="TRANSCRIPTIONAL REGULATOR, MARR FAMILY"/>
    <property type="match status" value="1"/>
</dbReference>
<reference evidence="3 4" key="1">
    <citation type="submission" date="2020-08" db="EMBL/GenBank/DDBJ databases">
        <title>Sequencing the genomes of 1000 actinobacteria strains.</title>
        <authorList>
            <person name="Klenk H.-P."/>
        </authorList>
    </citation>
    <scope>NUCLEOTIDE SEQUENCE [LARGE SCALE GENOMIC DNA]</scope>
    <source>
        <strain evidence="3 4">DSM 102030</strain>
    </source>
</reference>
<dbReference type="EMBL" id="JACHJT010000001">
    <property type="protein sequence ID" value="MBB4933044.1"/>
    <property type="molecule type" value="Genomic_DNA"/>
</dbReference>
<evidence type="ECO:0000259" key="2">
    <source>
        <dbReference type="PROSITE" id="PS50995"/>
    </source>
</evidence>
<dbReference type="PROSITE" id="PS50995">
    <property type="entry name" value="HTH_MARR_2"/>
    <property type="match status" value="1"/>
</dbReference>
<dbReference type="RefSeq" id="WP_184580724.1">
    <property type="nucleotide sequence ID" value="NZ_JACHJT010000001.1"/>
</dbReference>
<dbReference type="Gene3D" id="1.10.10.10">
    <property type="entry name" value="Winged helix-like DNA-binding domain superfamily/Winged helix DNA-binding domain"/>
    <property type="match status" value="1"/>
</dbReference>
<proteinExistence type="predicted"/>
<dbReference type="InterPro" id="IPR039422">
    <property type="entry name" value="MarR/SlyA-like"/>
</dbReference>
<feature type="compositionally biased region" description="Polar residues" evidence="1">
    <location>
        <begin position="202"/>
        <end position="211"/>
    </location>
</feature>
<dbReference type="GO" id="GO:0003677">
    <property type="term" value="F:DNA binding"/>
    <property type="evidence" value="ECO:0007669"/>
    <property type="project" value="UniProtKB-KW"/>
</dbReference>
<dbReference type="AlphaFoldDB" id="A0A7W7W4P5"/>
<dbReference type="InterPro" id="IPR000835">
    <property type="entry name" value="HTH_MarR-typ"/>
</dbReference>
<dbReference type="InterPro" id="IPR036388">
    <property type="entry name" value="WH-like_DNA-bd_sf"/>
</dbReference>
<dbReference type="Proteomes" id="UP000523007">
    <property type="component" value="Unassembled WGS sequence"/>
</dbReference>
<dbReference type="Pfam" id="PF12802">
    <property type="entry name" value="MarR_2"/>
    <property type="match status" value="1"/>
</dbReference>
<comment type="caution">
    <text evidence="3">The sequence shown here is derived from an EMBL/GenBank/DDBJ whole genome shotgun (WGS) entry which is preliminary data.</text>
</comment>
<dbReference type="PANTHER" id="PTHR33164:SF104">
    <property type="entry name" value="TRANSCRIPTIONAL REGULATORY PROTEIN"/>
    <property type="match status" value="1"/>
</dbReference>
<dbReference type="InterPro" id="IPR036390">
    <property type="entry name" value="WH_DNA-bd_sf"/>
</dbReference>
<evidence type="ECO:0000256" key="1">
    <source>
        <dbReference type="SAM" id="MobiDB-lite"/>
    </source>
</evidence>
<evidence type="ECO:0000313" key="3">
    <source>
        <dbReference type="EMBL" id="MBB4933044.1"/>
    </source>
</evidence>
<dbReference type="GO" id="GO:0003700">
    <property type="term" value="F:DNA-binding transcription factor activity"/>
    <property type="evidence" value="ECO:0007669"/>
    <property type="project" value="InterPro"/>
</dbReference>
<dbReference type="GO" id="GO:0006950">
    <property type="term" value="P:response to stress"/>
    <property type="evidence" value="ECO:0007669"/>
    <property type="project" value="TreeGrafter"/>
</dbReference>
<dbReference type="SUPFAM" id="SSF46785">
    <property type="entry name" value="Winged helix' DNA-binding domain"/>
    <property type="match status" value="1"/>
</dbReference>
<dbReference type="PRINTS" id="PR00598">
    <property type="entry name" value="HTHMARR"/>
</dbReference>
<protein>
    <submittedName>
        <fullName evidence="3">DNA-binding MarR family transcriptional regulator</fullName>
    </submittedName>
</protein>